<evidence type="ECO:0000313" key="3">
    <source>
        <dbReference type="EMBL" id="CAG9708768.1"/>
    </source>
</evidence>
<proteinExistence type="predicted"/>
<dbReference type="STRING" id="137838.GCA_001458595_02040"/>
<gene>
    <name evidence="4" type="ORF">CNEO2_260034</name>
    <name evidence="3" type="ORF">CNEO_43823</name>
    <name evidence="6" type="ORF">CNEONATNEC25_01695</name>
    <name evidence="5" type="ORF">CQ394_02900</name>
</gene>
<dbReference type="EMBL" id="CAMTCP010000188">
    <property type="protein sequence ID" value="CAI3581670.1"/>
    <property type="molecule type" value="Genomic_DNA"/>
</dbReference>
<evidence type="ECO:0000313" key="8">
    <source>
        <dbReference type="Proteomes" id="UP000431451"/>
    </source>
</evidence>
<evidence type="ECO:0000259" key="2">
    <source>
        <dbReference type="Pfam" id="PF06725"/>
    </source>
</evidence>
<dbReference type="GeneID" id="68877042"/>
<dbReference type="RefSeq" id="WP_097919261.1">
    <property type="nucleotide sequence ID" value="NZ_CAKJVD010000035.1"/>
</dbReference>
<keyword evidence="1" id="KW-0472">Membrane</keyword>
<evidence type="ECO:0000313" key="6">
    <source>
        <dbReference type="EMBL" id="VCT84096.1"/>
    </source>
</evidence>
<dbReference type="Proteomes" id="UP000220840">
    <property type="component" value="Unassembled WGS sequence"/>
</dbReference>
<dbReference type="InterPro" id="IPR010611">
    <property type="entry name" value="3D_dom"/>
</dbReference>
<name>A0A2A7MGM1_9CLOT</name>
<dbReference type="EMBL" id="UWJD01000001">
    <property type="protein sequence ID" value="VCT84096.1"/>
    <property type="molecule type" value="Genomic_DNA"/>
</dbReference>
<reference evidence="5 7" key="1">
    <citation type="submission" date="2017-10" db="EMBL/GenBank/DDBJ databases">
        <title>Effective Description of Clostridium neonatale sp. nov. linked to necrotizing enterocolitis in neonates and a clarification of species assignable to the genus Clostridium (Prazmowski 1880) emend. Lawson and Rainey 2016.</title>
        <authorList>
            <person name="Bernard K."/>
            <person name="Burdz T."/>
            <person name="Wiebe D."/>
            <person name="Balcewich B."/>
            <person name="Alfa M."/>
            <person name="Bernier A.-M."/>
        </authorList>
    </citation>
    <scope>NUCLEOTIDE SEQUENCE [LARGE SCALE GENOMIC DNA]</scope>
    <source>
        <strain evidence="5 7">LCDC99A005</strain>
    </source>
</reference>
<dbReference type="GO" id="GO:0019867">
    <property type="term" value="C:outer membrane"/>
    <property type="evidence" value="ECO:0007669"/>
    <property type="project" value="InterPro"/>
</dbReference>
<reference evidence="4" key="4">
    <citation type="submission" date="2022-10" db="EMBL/GenBank/DDBJ databases">
        <authorList>
            <person name="Aires J."/>
            <person name="Mesa V."/>
        </authorList>
    </citation>
    <scope>NUCLEOTIDE SEQUENCE</scope>
    <source>
        <strain evidence="4">Clostridium neonatale JD116</strain>
    </source>
</reference>
<keyword evidence="7" id="KW-1185">Reference proteome</keyword>
<evidence type="ECO:0000313" key="4">
    <source>
        <dbReference type="EMBL" id="CAI3581670.1"/>
    </source>
</evidence>
<dbReference type="CDD" id="cd14667">
    <property type="entry name" value="3D_containing_proteins"/>
    <property type="match status" value="1"/>
</dbReference>
<feature type="transmembrane region" description="Helical" evidence="1">
    <location>
        <begin position="7"/>
        <end position="28"/>
    </location>
</feature>
<reference evidence="3" key="3">
    <citation type="submission" date="2021-10" db="EMBL/GenBank/DDBJ databases">
        <authorList>
            <person name="Mesa V."/>
        </authorList>
    </citation>
    <scope>NUCLEOTIDE SEQUENCE</scope>
    <source>
        <strain evidence="3">CC3_PB</strain>
    </source>
</reference>
<protein>
    <recommendedName>
        <fullName evidence="2">3D domain-containing protein</fullName>
    </recommendedName>
</protein>
<keyword evidence="1" id="KW-0812">Transmembrane</keyword>
<dbReference type="InterPro" id="IPR059180">
    <property type="entry name" value="3D_YorM"/>
</dbReference>
<sequence>MFYSKKVLCSLCIIFSMFIGGFLAYITFANEQKTINKRKEIQNEVIKEVKDDMNTIVDDEKFIKIDAELTAYCNCKECSEEWGDITAMQTRTRVGVVAAPKEIELGSKIYIPILKDYAANGMFSVEDRGSAVKIKDDGTYIIDVWISNHDEVEKFGRKKCTVYLQE</sequence>
<dbReference type="Proteomes" id="UP001189143">
    <property type="component" value="Unassembled WGS sequence"/>
</dbReference>
<evidence type="ECO:0000313" key="5">
    <source>
        <dbReference type="EMBL" id="PEG30687.1"/>
    </source>
</evidence>
<dbReference type="EMBL" id="PDCJ01000001">
    <property type="protein sequence ID" value="PEG30687.1"/>
    <property type="molecule type" value="Genomic_DNA"/>
</dbReference>
<reference evidence="6 8" key="2">
    <citation type="submission" date="2018-06" db="EMBL/GenBank/DDBJ databases">
        <authorList>
            <consortium name="IHU Genomes"/>
        </authorList>
    </citation>
    <scope>NUCLEOTIDE SEQUENCE [LARGE SCALE GENOMIC DNA]</scope>
    <source>
        <strain evidence="6 8">NEC25</strain>
    </source>
</reference>
<evidence type="ECO:0000313" key="7">
    <source>
        <dbReference type="Proteomes" id="UP000220840"/>
    </source>
</evidence>
<dbReference type="Proteomes" id="UP000789738">
    <property type="component" value="Unassembled WGS sequence"/>
</dbReference>
<dbReference type="Proteomes" id="UP000431451">
    <property type="component" value="Unassembled WGS sequence"/>
</dbReference>
<accession>A0A2A7MGM1</accession>
<dbReference type="Pfam" id="PF06725">
    <property type="entry name" value="3D"/>
    <property type="match status" value="1"/>
</dbReference>
<dbReference type="GO" id="GO:0009254">
    <property type="term" value="P:peptidoglycan turnover"/>
    <property type="evidence" value="ECO:0007669"/>
    <property type="project" value="InterPro"/>
</dbReference>
<feature type="domain" description="3D" evidence="2">
    <location>
        <begin position="100"/>
        <end position="164"/>
    </location>
</feature>
<dbReference type="EMBL" id="CAKJVE010000004">
    <property type="protein sequence ID" value="CAG9708768.1"/>
    <property type="molecule type" value="Genomic_DNA"/>
</dbReference>
<keyword evidence="1" id="KW-1133">Transmembrane helix</keyword>
<organism evidence="5 7">
    <name type="scientific">Clostridium neonatale</name>
    <dbReference type="NCBI Taxonomy" id="137838"/>
    <lineage>
        <taxon>Bacteria</taxon>
        <taxon>Bacillati</taxon>
        <taxon>Bacillota</taxon>
        <taxon>Clostridia</taxon>
        <taxon>Eubacteriales</taxon>
        <taxon>Clostridiaceae</taxon>
        <taxon>Clostridium</taxon>
    </lineage>
</organism>
<evidence type="ECO:0000256" key="1">
    <source>
        <dbReference type="SAM" id="Phobius"/>
    </source>
</evidence>
<dbReference type="AlphaFoldDB" id="A0A2A7MGM1"/>
<dbReference type="GO" id="GO:0004553">
    <property type="term" value="F:hydrolase activity, hydrolyzing O-glycosyl compounds"/>
    <property type="evidence" value="ECO:0007669"/>
    <property type="project" value="InterPro"/>
</dbReference>
<dbReference type="OrthoDB" id="9798935at2"/>